<keyword evidence="11" id="KW-1185">Reference proteome</keyword>
<dbReference type="RefSeq" id="WP_022861042.1">
    <property type="nucleotide sequence ID" value="NZ_JGZD01000008.1"/>
</dbReference>
<feature type="transmembrane region" description="Helical" evidence="8">
    <location>
        <begin position="382"/>
        <end position="402"/>
    </location>
</feature>
<evidence type="ECO:0000256" key="1">
    <source>
        <dbReference type="ARBA" id="ARBA00004651"/>
    </source>
</evidence>
<feature type="transmembrane region" description="Helical" evidence="8">
    <location>
        <begin position="805"/>
        <end position="833"/>
    </location>
</feature>
<evidence type="ECO:0000313" key="10">
    <source>
        <dbReference type="EMBL" id="KFI73133.1"/>
    </source>
</evidence>
<dbReference type="GO" id="GO:0005886">
    <property type="term" value="C:plasma membrane"/>
    <property type="evidence" value="ECO:0007669"/>
    <property type="project" value="UniProtKB-SubCell"/>
</dbReference>
<keyword evidence="5 8" id="KW-0472">Membrane</keyword>
<feature type="domain" description="ABC3 transporter permease C-terminal" evidence="9">
    <location>
        <begin position="289"/>
        <end position="409"/>
    </location>
</feature>
<dbReference type="Proteomes" id="UP000029014">
    <property type="component" value="Unassembled WGS sequence"/>
</dbReference>
<accession>A0A087BQ33</accession>
<feature type="transmembrane region" description="Helical" evidence="8">
    <location>
        <begin position="465"/>
        <end position="489"/>
    </location>
</feature>
<comment type="subcellular location">
    <subcellularLocation>
        <location evidence="1">Cell membrane</location>
        <topology evidence="1">Multi-pass membrane protein</topology>
    </subcellularLocation>
</comment>
<feature type="domain" description="ABC3 transporter permease C-terminal" evidence="9">
    <location>
        <begin position="762"/>
        <end position="878"/>
    </location>
</feature>
<protein>
    <submittedName>
        <fullName evidence="10">Permease protein of ABC transporter system</fullName>
    </submittedName>
</protein>
<name>A0A087BQ33_9BIFI</name>
<dbReference type="STRING" id="1693.BMIN_0857"/>
<proteinExistence type="inferred from homology"/>
<feature type="region of interest" description="Disordered" evidence="7">
    <location>
        <begin position="60"/>
        <end position="80"/>
    </location>
</feature>
<feature type="transmembrane region" description="Helical" evidence="8">
    <location>
        <begin position="423"/>
        <end position="445"/>
    </location>
</feature>
<comment type="similarity">
    <text evidence="6">Belongs to the ABC-4 integral membrane protein family.</text>
</comment>
<dbReference type="AlphaFoldDB" id="A0A087BQ33"/>
<feature type="transmembrane region" description="Helical" evidence="8">
    <location>
        <begin position="286"/>
        <end position="310"/>
    </location>
</feature>
<feature type="transmembrane region" description="Helical" evidence="8">
    <location>
        <begin position="330"/>
        <end position="362"/>
    </location>
</feature>
<feature type="transmembrane region" description="Helical" evidence="8">
    <location>
        <begin position="12"/>
        <end position="34"/>
    </location>
</feature>
<dbReference type="PANTHER" id="PTHR30572">
    <property type="entry name" value="MEMBRANE COMPONENT OF TRANSPORTER-RELATED"/>
    <property type="match status" value="1"/>
</dbReference>
<evidence type="ECO:0000256" key="8">
    <source>
        <dbReference type="SAM" id="Phobius"/>
    </source>
</evidence>
<dbReference type="EMBL" id="JGZD01000008">
    <property type="protein sequence ID" value="KFI73133.1"/>
    <property type="molecule type" value="Genomic_DNA"/>
</dbReference>
<dbReference type="InterPro" id="IPR050250">
    <property type="entry name" value="Macrolide_Exporter_MacB"/>
</dbReference>
<dbReference type="InterPro" id="IPR003838">
    <property type="entry name" value="ABC3_permease_C"/>
</dbReference>
<dbReference type="eggNOG" id="COG3127">
    <property type="taxonomic scope" value="Bacteria"/>
</dbReference>
<keyword evidence="2" id="KW-1003">Cell membrane</keyword>
<feature type="transmembrane region" description="Helical" evidence="8">
    <location>
        <begin position="526"/>
        <end position="546"/>
    </location>
</feature>
<feature type="compositionally biased region" description="Low complexity" evidence="7">
    <location>
        <begin position="66"/>
        <end position="80"/>
    </location>
</feature>
<evidence type="ECO:0000259" key="9">
    <source>
        <dbReference type="Pfam" id="PF02687"/>
    </source>
</evidence>
<keyword evidence="3 8" id="KW-0812">Transmembrane</keyword>
<evidence type="ECO:0000256" key="3">
    <source>
        <dbReference type="ARBA" id="ARBA00022692"/>
    </source>
</evidence>
<dbReference type="GO" id="GO:0022857">
    <property type="term" value="F:transmembrane transporter activity"/>
    <property type="evidence" value="ECO:0007669"/>
    <property type="project" value="TreeGrafter"/>
</dbReference>
<feature type="transmembrane region" description="Helical" evidence="8">
    <location>
        <begin position="758"/>
        <end position="784"/>
    </location>
</feature>
<dbReference type="Pfam" id="PF02687">
    <property type="entry name" value="FtsX"/>
    <property type="match status" value="2"/>
</dbReference>
<evidence type="ECO:0000256" key="2">
    <source>
        <dbReference type="ARBA" id="ARBA00022475"/>
    </source>
</evidence>
<feature type="transmembrane region" description="Helical" evidence="8">
    <location>
        <begin position="845"/>
        <end position="868"/>
    </location>
</feature>
<sequence>MIRIGLRDAKGHFRRFVMSIIAIALGVAFVVGSFCFHEMLNNQTEQMMATNADHDVYVRGTDRTSTDQGSSTGSTSSTDTYNQISSDLVTTITKVHGVTSAVTSESLSLSGVVLVGSNGDAVSTLGAPTMAIAMDRGHPWRSATLSSGRLPRSDNEIVLDGFAADKADLQTGDHATLVLPDGPRTMTVVGTFSTSTSQAGAILIGVNPPLVTHYSSLAGNTTDKTSLIGVYGSTSTPLDDAQQQALAKAINARLPKNSSAHAITGNDYRDESTKAIQDQLGFVQPLILIFAVIALFVGSFIIANTFSMIVRESMRGYALLRSIGASPAQVFITVVVQALVLGVIGSVLGVALGWGMVRLIVAALSSQGMPLTGAVSPSVSDIAIGVAVGITVSVLGSAIPARRASFTPPIEAMNETVNPERPVWPRGIIGTVMAVGGVLSWILTYRLSTDSPDGPTPWHSINTMAIGWPLGIGAGLVIIGTIVAGPALIHPVGAVLGWIPSKVFPVTGRLATRNLSRSARRSSNTAAALFVGIAIVSCLAVIATSAKASVSSLIDNGLKADFAVMSASYGEIPTGAVDALRKVDGVDSLNADHIVMGLKYNGKSISGNTVAAQSTMFSNVFEAESRSGDPTRALTDGELVVGSTIADENGWSVGDTITVGTGTASGKLYATLRLRVGAIVDNSVYRSSIIMTDAVAGSLVPATAMPVGEVFISAKSGTSTTTLGEALRKAVKPYYVITVMTRDEYKSTISDTIDSMLIVLYALLALSIIIAIFGIVNTLALNVSERTREIGLLRAIGTSRSQIRGMLGIEAAIISVIGTIAGIVAGVGAGVVIREVYAAQGLETLAIPWGQLAAFIGLSIVVGLLASVSPASQALRRPVLEAVSSE</sequence>
<evidence type="ECO:0000313" key="11">
    <source>
        <dbReference type="Proteomes" id="UP000029014"/>
    </source>
</evidence>
<gene>
    <name evidence="10" type="ORF">BMIN_0857</name>
</gene>
<keyword evidence="4 8" id="KW-1133">Transmembrane helix</keyword>
<evidence type="ECO:0000256" key="7">
    <source>
        <dbReference type="SAM" id="MobiDB-lite"/>
    </source>
</evidence>
<evidence type="ECO:0000256" key="6">
    <source>
        <dbReference type="ARBA" id="ARBA00038076"/>
    </source>
</evidence>
<comment type="caution">
    <text evidence="10">The sequence shown here is derived from an EMBL/GenBank/DDBJ whole genome shotgun (WGS) entry which is preliminary data.</text>
</comment>
<organism evidence="10 11">
    <name type="scientific">Bifidobacterium minimum</name>
    <dbReference type="NCBI Taxonomy" id="1693"/>
    <lineage>
        <taxon>Bacteria</taxon>
        <taxon>Bacillati</taxon>
        <taxon>Actinomycetota</taxon>
        <taxon>Actinomycetes</taxon>
        <taxon>Bifidobacteriales</taxon>
        <taxon>Bifidobacteriaceae</taxon>
        <taxon>Bifidobacterium</taxon>
    </lineage>
</organism>
<reference evidence="10 11" key="1">
    <citation type="submission" date="2014-03" db="EMBL/GenBank/DDBJ databases">
        <title>Genomics of Bifidobacteria.</title>
        <authorList>
            <person name="Ventura M."/>
            <person name="Milani C."/>
            <person name="Lugli G.A."/>
        </authorList>
    </citation>
    <scope>NUCLEOTIDE SEQUENCE [LARGE SCALE GENOMIC DNA]</scope>
    <source>
        <strain evidence="10 11">LMG 11592</strain>
    </source>
</reference>
<evidence type="ECO:0000256" key="5">
    <source>
        <dbReference type="ARBA" id="ARBA00023136"/>
    </source>
</evidence>
<dbReference type="PANTHER" id="PTHR30572:SF4">
    <property type="entry name" value="ABC TRANSPORTER PERMEASE YTRF"/>
    <property type="match status" value="1"/>
</dbReference>
<evidence type="ECO:0000256" key="4">
    <source>
        <dbReference type="ARBA" id="ARBA00022989"/>
    </source>
</evidence>